<dbReference type="Pfam" id="PF19662">
    <property type="entry name" value="DUF6165"/>
    <property type="match status" value="1"/>
</dbReference>
<dbReference type="AlphaFoldDB" id="A0A833N2U0"/>
<dbReference type="RefSeq" id="WP_152213756.1">
    <property type="nucleotide sequence ID" value="NZ_WFLN01000009.1"/>
</dbReference>
<proteinExistence type="predicted"/>
<comment type="caution">
    <text evidence="1">The sequence shown here is derived from an EMBL/GenBank/DDBJ whole genome shotgun (WGS) entry which is preliminary data.</text>
</comment>
<name>A0A833N2U0_9BACT</name>
<protein>
    <submittedName>
        <fullName evidence="1">Uncharacterized protein</fullName>
    </submittedName>
</protein>
<keyword evidence="2" id="KW-1185">Reference proteome</keyword>
<dbReference type="EMBL" id="WFLN01000009">
    <property type="protein sequence ID" value="KAB8028606.1"/>
    <property type="molecule type" value="Genomic_DNA"/>
</dbReference>
<gene>
    <name evidence="1" type="ORF">GCL57_12875</name>
</gene>
<accession>A0A833N2U0</accession>
<reference evidence="1 2" key="1">
    <citation type="submission" date="2019-10" db="EMBL/GenBank/DDBJ databases">
        <title>New genus of Silvanigrellaceae.</title>
        <authorList>
            <person name="Pitt A."/>
            <person name="Hahn M.W."/>
        </authorList>
    </citation>
    <scope>NUCLEOTIDE SEQUENCE [LARGE SCALE GENOMIC DNA]</scope>
    <source>
        <strain evidence="1 2">33A1-SZDP</strain>
    </source>
</reference>
<evidence type="ECO:0000313" key="2">
    <source>
        <dbReference type="Proteomes" id="UP000442694"/>
    </source>
</evidence>
<organism evidence="1 2">
    <name type="scientific">Fluviispira multicolorata</name>
    <dbReference type="NCBI Taxonomy" id="2654512"/>
    <lineage>
        <taxon>Bacteria</taxon>
        <taxon>Pseudomonadati</taxon>
        <taxon>Bdellovibrionota</taxon>
        <taxon>Oligoflexia</taxon>
        <taxon>Silvanigrellales</taxon>
        <taxon>Silvanigrellaceae</taxon>
        <taxon>Fluviispira</taxon>
    </lineage>
</organism>
<evidence type="ECO:0000313" key="1">
    <source>
        <dbReference type="EMBL" id="KAB8028606.1"/>
    </source>
</evidence>
<sequence>MSEVFTPISIGELLDKITILQIKSSQIKDTEKLVNINKELSLLVDVCVKNKIDTNDKLVHDLKRHNEALWEIEDQIRDKERAKEFDEEFIRLARAVYYTNDKRADVKKQINLKSGSALVEEKSYNKYE</sequence>
<dbReference type="InterPro" id="IPR046163">
    <property type="entry name" value="DUF6165"/>
</dbReference>
<dbReference type="Proteomes" id="UP000442694">
    <property type="component" value="Unassembled WGS sequence"/>
</dbReference>